<comment type="caution">
    <text evidence="2">The sequence shown here is derived from an EMBL/GenBank/DDBJ whole genome shotgun (WGS) entry which is preliminary data.</text>
</comment>
<name>A0A7W7QI94_9ACTN</name>
<dbReference type="Proteomes" id="UP000552644">
    <property type="component" value="Unassembled WGS sequence"/>
</dbReference>
<keyword evidence="3" id="KW-1185">Reference proteome</keyword>
<keyword evidence="1" id="KW-0732">Signal</keyword>
<evidence type="ECO:0008006" key="4">
    <source>
        <dbReference type="Google" id="ProtNLM"/>
    </source>
</evidence>
<feature type="signal peptide" evidence="1">
    <location>
        <begin position="1"/>
        <end position="22"/>
    </location>
</feature>
<evidence type="ECO:0000313" key="3">
    <source>
        <dbReference type="Proteomes" id="UP000552644"/>
    </source>
</evidence>
<dbReference type="AlphaFoldDB" id="A0A7W7QI94"/>
<evidence type="ECO:0000313" key="2">
    <source>
        <dbReference type="EMBL" id="MBB4914092.1"/>
    </source>
</evidence>
<gene>
    <name evidence="2" type="ORF">FHS44_001164</name>
</gene>
<dbReference type="RefSeq" id="WP_184712785.1">
    <property type="nucleotide sequence ID" value="NZ_JACHJP010000001.1"/>
</dbReference>
<feature type="chain" id="PRO_5039434876" description="Lipoprotein" evidence="1">
    <location>
        <begin position="23"/>
        <end position="311"/>
    </location>
</feature>
<sequence>MKRYIAGLACAATAVVSVPALASTAHAKAADPVAALKAKLVSGQGVNFVDRTKIYAKGQKSQVGADRKGVLQFGPSGVVASDQTGKLRIDKETLKAIEEFSSSDEAEEGSDEDVANKLFRGLVKPERVVRVGNTSYVSGGAFGEFLPEGKTWLRFPQATLGFIGSVTQPVNAAEPTTLKALLAHATTKRVGFYSGKITWGELAKVSPWFRASLSETLPKGASKTVVNWKLYVGADQLPKRLTTSYALNTRTTTVYDTVYSGWGTKVSVKAPAPETVAKINELQLEKPEASLSILRDGVGALVDRPGTGASR</sequence>
<reference evidence="2 3" key="1">
    <citation type="submission" date="2020-08" db="EMBL/GenBank/DDBJ databases">
        <title>Genomic Encyclopedia of Type Strains, Phase III (KMG-III): the genomes of soil and plant-associated and newly described type strains.</title>
        <authorList>
            <person name="Whitman W."/>
        </authorList>
    </citation>
    <scope>NUCLEOTIDE SEQUENCE [LARGE SCALE GENOMIC DNA]</scope>
    <source>
        <strain evidence="2 3">CECT 8840</strain>
    </source>
</reference>
<proteinExistence type="predicted"/>
<dbReference type="EMBL" id="JACHJP010000001">
    <property type="protein sequence ID" value="MBB4914092.1"/>
    <property type="molecule type" value="Genomic_DNA"/>
</dbReference>
<accession>A0A7W7QI94</accession>
<evidence type="ECO:0000256" key="1">
    <source>
        <dbReference type="SAM" id="SignalP"/>
    </source>
</evidence>
<organism evidence="2 3">
    <name type="scientific">Streptosporangium saharense</name>
    <dbReference type="NCBI Taxonomy" id="1706840"/>
    <lineage>
        <taxon>Bacteria</taxon>
        <taxon>Bacillati</taxon>
        <taxon>Actinomycetota</taxon>
        <taxon>Actinomycetes</taxon>
        <taxon>Streptosporangiales</taxon>
        <taxon>Streptosporangiaceae</taxon>
        <taxon>Streptosporangium</taxon>
    </lineage>
</organism>
<protein>
    <recommendedName>
        <fullName evidence="4">Lipoprotein</fullName>
    </recommendedName>
</protein>